<name>A0A0A7PSF1_9SPHN</name>
<dbReference type="OrthoDB" id="7630206at2"/>
<reference evidence="2 3" key="1">
    <citation type="journal article" date="2015" name="Int. J. Syst. Evol. Microbiol.">
        <title>Description of Sphingopyxis fribergensis sp. nov. - a soil bacterium with the ability to degrade styrene and phenylacetic acid.</title>
        <authorList>
            <person name="Oelschlagel M."/>
            <person name="Ruckert C."/>
            <person name="Kalinowski J."/>
            <person name="Schmidt G."/>
            <person name="Schlomann M."/>
            <person name="Tischler D."/>
        </authorList>
    </citation>
    <scope>NUCLEOTIDE SEQUENCE [LARGE SCALE GENOMIC DNA]</scope>
    <source>
        <strain evidence="2 3">Kp5.2</strain>
    </source>
</reference>
<evidence type="ECO:0000256" key="1">
    <source>
        <dbReference type="SAM" id="MobiDB-lite"/>
    </source>
</evidence>
<keyword evidence="3" id="KW-1185">Reference proteome</keyword>
<evidence type="ECO:0000313" key="2">
    <source>
        <dbReference type="EMBL" id="AJA10957.1"/>
    </source>
</evidence>
<dbReference type="STRING" id="1515612.SKP52_20460"/>
<feature type="region of interest" description="Disordered" evidence="1">
    <location>
        <begin position="196"/>
        <end position="216"/>
    </location>
</feature>
<dbReference type="InterPro" id="IPR045617">
    <property type="entry name" value="DUF6445"/>
</dbReference>
<dbReference type="KEGG" id="sphk:SKP52_20460"/>
<dbReference type="Proteomes" id="UP000030907">
    <property type="component" value="Chromosome"/>
</dbReference>
<evidence type="ECO:0000313" key="3">
    <source>
        <dbReference type="Proteomes" id="UP000030907"/>
    </source>
</evidence>
<dbReference type="AlphaFoldDB" id="A0A0A7PSF1"/>
<dbReference type="EMBL" id="CP009122">
    <property type="protein sequence ID" value="AJA10957.1"/>
    <property type="molecule type" value="Genomic_DNA"/>
</dbReference>
<proteinExistence type="predicted"/>
<evidence type="ECO:0008006" key="4">
    <source>
        <dbReference type="Google" id="ProtNLM"/>
    </source>
</evidence>
<dbReference type="Pfam" id="PF20043">
    <property type="entry name" value="DUF6445"/>
    <property type="match status" value="1"/>
</dbReference>
<protein>
    <recommendedName>
        <fullName evidence="4">Prolyl 4-hydroxylase alpha subunit Fe(2+) 2OG dioxygenase domain-containing protein</fullName>
    </recommendedName>
</protein>
<dbReference type="HOGENOM" id="CLU_117603_0_0_5"/>
<feature type="compositionally biased region" description="Low complexity" evidence="1">
    <location>
        <begin position="197"/>
        <end position="210"/>
    </location>
</feature>
<sequence length="216" mass="24112">MVVDSTGPQIIVVDDFLTDPDGVRATALRQPYVKMHSAGLRTEARFLHLAPYRQRFEDLLGHQLAHWDDNTANGRFQVCFANDAIPYHSDSQSYAGVLFLTPDAPLGAGLSFFRGRRSGLRRRSSDAALMALTFGSDAEFDRGHWEEIDRISNIYNRLVLFDAHLAHGASAYFGDRLENGRLFQNFFFDIATRDHGAQQSSSGRSSSQARIQNATA</sequence>
<accession>A0A0A7PSF1</accession>
<organism evidence="2 3">
    <name type="scientific">Sphingopyxis fribergensis</name>
    <dbReference type="NCBI Taxonomy" id="1515612"/>
    <lineage>
        <taxon>Bacteria</taxon>
        <taxon>Pseudomonadati</taxon>
        <taxon>Pseudomonadota</taxon>
        <taxon>Alphaproteobacteria</taxon>
        <taxon>Sphingomonadales</taxon>
        <taxon>Sphingomonadaceae</taxon>
        <taxon>Sphingopyxis</taxon>
    </lineage>
</organism>
<gene>
    <name evidence="2" type="ORF">SKP52_20460</name>
</gene>